<proteinExistence type="predicted"/>
<protein>
    <submittedName>
        <fullName evidence="2">Uncharacterized protein</fullName>
    </submittedName>
</protein>
<feature type="region of interest" description="Disordered" evidence="1">
    <location>
        <begin position="125"/>
        <end position="153"/>
    </location>
</feature>
<accession>A0A7J7TTR3</accession>
<dbReference type="Proteomes" id="UP000527355">
    <property type="component" value="Unassembled WGS sequence"/>
</dbReference>
<keyword evidence="3" id="KW-1185">Reference proteome</keyword>
<comment type="caution">
    <text evidence="2">The sequence shown here is derived from an EMBL/GenBank/DDBJ whole genome shotgun (WGS) entry which is preliminary data.</text>
</comment>
<dbReference type="AlphaFoldDB" id="A0A7J7TTR3"/>
<reference evidence="2 3" key="1">
    <citation type="journal article" date="2020" name="Nature">
        <title>Six reference-quality genomes reveal evolution of bat adaptations.</title>
        <authorList>
            <person name="Jebb D."/>
            <person name="Huang Z."/>
            <person name="Pippel M."/>
            <person name="Hughes G.M."/>
            <person name="Lavrichenko K."/>
            <person name="Devanna P."/>
            <person name="Winkler S."/>
            <person name="Jermiin L.S."/>
            <person name="Skirmuntt E.C."/>
            <person name="Katzourakis A."/>
            <person name="Burkitt-Gray L."/>
            <person name="Ray D.A."/>
            <person name="Sullivan K.A.M."/>
            <person name="Roscito J.G."/>
            <person name="Kirilenko B.M."/>
            <person name="Davalos L.M."/>
            <person name="Corthals A.P."/>
            <person name="Power M.L."/>
            <person name="Jones G."/>
            <person name="Ransome R.D."/>
            <person name="Dechmann D.K.N."/>
            <person name="Locatelli A.G."/>
            <person name="Puechmaille S.J."/>
            <person name="Fedrigo O."/>
            <person name="Jarvis E.D."/>
            <person name="Hiller M."/>
            <person name="Vernes S.C."/>
            <person name="Myers E.W."/>
            <person name="Teeling E.C."/>
        </authorList>
    </citation>
    <scope>NUCLEOTIDE SEQUENCE [LARGE SCALE GENOMIC DNA]</scope>
    <source>
        <strain evidence="2">MMyoMyo1</strain>
        <tissue evidence="2">Flight muscle</tissue>
    </source>
</reference>
<evidence type="ECO:0000313" key="3">
    <source>
        <dbReference type="Proteomes" id="UP000527355"/>
    </source>
</evidence>
<evidence type="ECO:0000256" key="1">
    <source>
        <dbReference type="SAM" id="MobiDB-lite"/>
    </source>
</evidence>
<organism evidence="2 3">
    <name type="scientific">Myotis myotis</name>
    <name type="common">Greater mouse-eared bat</name>
    <name type="synonym">Vespertilio myotis</name>
    <dbReference type="NCBI Taxonomy" id="51298"/>
    <lineage>
        <taxon>Eukaryota</taxon>
        <taxon>Metazoa</taxon>
        <taxon>Chordata</taxon>
        <taxon>Craniata</taxon>
        <taxon>Vertebrata</taxon>
        <taxon>Euteleostomi</taxon>
        <taxon>Mammalia</taxon>
        <taxon>Eutheria</taxon>
        <taxon>Laurasiatheria</taxon>
        <taxon>Chiroptera</taxon>
        <taxon>Yangochiroptera</taxon>
        <taxon>Vespertilionidae</taxon>
        <taxon>Myotis</taxon>
    </lineage>
</organism>
<name>A0A7J7TTR3_MYOMY</name>
<gene>
    <name evidence="2" type="ORF">mMyoMyo1_008960</name>
</gene>
<dbReference type="EMBL" id="JABWUV010000015">
    <property type="protein sequence ID" value="KAF6303979.1"/>
    <property type="molecule type" value="Genomic_DNA"/>
</dbReference>
<evidence type="ECO:0000313" key="2">
    <source>
        <dbReference type="EMBL" id="KAF6303979.1"/>
    </source>
</evidence>
<sequence length="153" mass="17009">MWGSLGGRVTQHLPCGELWPCLWICAGEHRAHQYPSIHCRSRACEHPSHAKQPSQSPLTHQSSSVSIHLSTHLSIHPSVCLSIHPLMVRHSLGLQAQTFQAKHSAPPGCTHLRIMVFRERGQGLSGWDTRPPCPPRTGGIMSRAARSQPRPRY</sequence>